<dbReference type="InterPro" id="IPR033116">
    <property type="entry name" value="TRYPSIN_SER"/>
</dbReference>
<name>A0AAN9YZI4_9ORTH</name>
<dbReference type="InterPro" id="IPR009003">
    <property type="entry name" value="Peptidase_S1_PA"/>
</dbReference>
<dbReference type="EMBL" id="JAZDUA010000286">
    <property type="protein sequence ID" value="KAK7862228.1"/>
    <property type="molecule type" value="Genomic_DNA"/>
</dbReference>
<dbReference type="CDD" id="cd00190">
    <property type="entry name" value="Tryp_SPc"/>
    <property type="match status" value="1"/>
</dbReference>
<evidence type="ECO:0000256" key="1">
    <source>
        <dbReference type="ARBA" id="ARBA00022670"/>
    </source>
</evidence>
<keyword evidence="8" id="KW-1185">Reference proteome</keyword>
<organism evidence="7 8">
    <name type="scientific">Gryllus longicercus</name>
    <dbReference type="NCBI Taxonomy" id="2509291"/>
    <lineage>
        <taxon>Eukaryota</taxon>
        <taxon>Metazoa</taxon>
        <taxon>Ecdysozoa</taxon>
        <taxon>Arthropoda</taxon>
        <taxon>Hexapoda</taxon>
        <taxon>Insecta</taxon>
        <taxon>Pterygota</taxon>
        <taxon>Neoptera</taxon>
        <taxon>Polyneoptera</taxon>
        <taxon>Orthoptera</taxon>
        <taxon>Ensifera</taxon>
        <taxon>Gryllidea</taxon>
        <taxon>Grylloidea</taxon>
        <taxon>Gryllidae</taxon>
        <taxon>Gryllinae</taxon>
        <taxon>Gryllus</taxon>
    </lineage>
</organism>
<evidence type="ECO:0000256" key="3">
    <source>
        <dbReference type="ARBA" id="ARBA00022825"/>
    </source>
</evidence>
<keyword evidence="4" id="KW-1015">Disulfide bond</keyword>
<evidence type="ECO:0000313" key="8">
    <source>
        <dbReference type="Proteomes" id="UP001378592"/>
    </source>
</evidence>
<dbReference type="PROSITE" id="PS50240">
    <property type="entry name" value="TRYPSIN_DOM"/>
    <property type="match status" value="1"/>
</dbReference>
<dbReference type="InterPro" id="IPR001254">
    <property type="entry name" value="Trypsin_dom"/>
</dbReference>
<evidence type="ECO:0000256" key="4">
    <source>
        <dbReference type="ARBA" id="ARBA00023157"/>
    </source>
</evidence>
<comment type="caution">
    <text evidence="7">The sequence shown here is derived from an EMBL/GenBank/DDBJ whole genome shotgun (WGS) entry which is preliminary data.</text>
</comment>
<gene>
    <name evidence="7" type="ORF">R5R35_011123</name>
</gene>
<dbReference type="InterPro" id="IPR001314">
    <property type="entry name" value="Peptidase_S1A"/>
</dbReference>
<dbReference type="PRINTS" id="PR00722">
    <property type="entry name" value="CHYMOTRYPSIN"/>
</dbReference>
<dbReference type="FunFam" id="2.40.10.10:FF:000034">
    <property type="entry name" value="Eupolytin"/>
    <property type="match status" value="1"/>
</dbReference>
<sequence>MKGLGWSRCLEGALCAAADAGFAYPPLEAESRVIGGTVASQGQIPWQVALVLDGSGFCGGSLISSTYVLTAAHCTAGITSFQVTLGASNIQTSQTGTVVQTTRNKIQHASYNPSTINNDIALLRLSTAVSSTSYIRTIRLPRSSQASNTFQGSTAIVSGFGRTSGTSGISPSLRYASLTVISNTNCALYFGNSINSYKVCTTGASGRSPCNGDSGGPLFITDSDGSYTQIGLVSFGSNGCLASYPAVFTRLTSYLSWISSNTGIAIQA</sequence>
<dbReference type="SUPFAM" id="SSF50494">
    <property type="entry name" value="Trypsin-like serine proteases"/>
    <property type="match status" value="1"/>
</dbReference>
<protein>
    <recommendedName>
        <fullName evidence="6">Peptidase S1 domain-containing protein</fullName>
    </recommendedName>
</protein>
<dbReference type="InterPro" id="IPR043504">
    <property type="entry name" value="Peptidase_S1_PA_chymotrypsin"/>
</dbReference>
<keyword evidence="3 5" id="KW-0720">Serine protease</keyword>
<evidence type="ECO:0000313" key="7">
    <source>
        <dbReference type="EMBL" id="KAK7862228.1"/>
    </source>
</evidence>
<keyword evidence="2 5" id="KW-0378">Hydrolase</keyword>
<reference evidence="7 8" key="1">
    <citation type="submission" date="2024-03" db="EMBL/GenBank/DDBJ databases">
        <title>The genome assembly and annotation of the cricket Gryllus longicercus Weissman &amp; Gray.</title>
        <authorList>
            <person name="Szrajer S."/>
            <person name="Gray D."/>
            <person name="Ylla G."/>
        </authorList>
    </citation>
    <scope>NUCLEOTIDE SEQUENCE [LARGE SCALE GENOMIC DNA]</scope>
    <source>
        <strain evidence="7">DAG 2021-001</strain>
        <tissue evidence="7">Whole body minus gut</tissue>
    </source>
</reference>
<dbReference type="GO" id="GO:0006508">
    <property type="term" value="P:proteolysis"/>
    <property type="evidence" value="ECO:0007669"/>
    <property type="project" value="UniProtKB-KW"/>
</dbReference>
<dbReference type="Gene3D" id="2.40.10.10">
    <property type="entry name" value="Trypsin-like serine proteases"/>
    <property type="match status" value="1"/>
</dbReference>
<proteinExistence type="predicted"/>
<dbReference type="PROSITE" id="PS00134">
    <property type="entry name" value="TRYPSIN_HIS"/>
    <property type="match status" value="1"/>
</dbReference>
<feature type="domain" description="Peptidase S1" evidence="6">
    <location>
        <begin position="33"/>
        <end position="263"/>
    </location>
</feature>
<dbReference type="GO" id="GO:0004252">
    <property type="term" value="F:serine-type endopeptidase activity"/>
    <property type="evidence" value="ECO:0007669"/>
    <property type="project" value="InterPro"/>
</dbReference>
<evidence type="ECO:0000259" key="6">
    <source>
        <dbReference type="PROSITE" id="PS50240"/>
    </source>
</evidence>
<evidence type="ECO:0000256" key="5">
    <source>
        <dbReference type="RuleBase" id="RU363034"/>
    </source>
</evidence>
<keyword evidence="1 5" id="KW-0645">Protease</keyword>
<dbReference type="PANTHER" id="PTHR24252">
    <property type="entry name" value="ACROSIN-RELATED"/>
    <property type="match status" value="1"/>
</dbReference>
<dbReference type="PANTHER" id="PTHR24252:SF7">
    <property type="entry name" value="HYALIN"/>
    <property type="match status" value="1"/>
</dbReference>
<evidence type="ECO:0000256" key="2">
    <source>
        <dbReference type="ARBA" id="ARBA00022801"/>
    </source>
</evidence>
<accession>A0AAN9YZI4</accession>
<dbReference type="InterPro" id="IPR018114">
    <property type="entry name" value="TRYPSIN_HIS"/>
</dbReference>
<dbReference type="SMART" id="SM00020">
    <property type="entry name" value="Tryp_SPc"/>
    <property type="match status" value="1"/>
</dbReference>
<dbReference type="Pfam" id="PF00089">
    <property type="entry name" value="Trypsin"/>
    <property type="match status" value="1"/>
</dbReference>
<dbReference type="AlphaFoldDB" id="A0AAN9YZI4"/>
<dbReference type="PROSITE" id="PS00135">
    <property type="entry name" value="TRYPSIN_SER"/>
    <property type="match status" value="1"/>
</dbReference>
<dbReference type="Proteomes" id="UP001378592">
    <property type="component" value="Unassembled WGS sequence"/>
</dbReference>